<dbReference type="Gene3D" id="1.20.1560.10">
    <property type="entry name" value="ABC transporter type 1, transmembrane domain"/>
    <property type="match status" value="2"/>
</dbReference>
<dbReference type="GO" id="GO:0005886">
    <property type="term" value="C:plasma membrane"/>
    <property type="evidence" value="ECO:0007669"/>
    <property type="project" value="UniProtKB-SubCell"/>
</dbReference>
<dbReference type="EMBL" id="LUKN01000269">
    <property type="protein sequence ID" value="OAR03489.1"/>
    <property type="molecule type" value="Genomic_DNA"/>
</dbReference>
<dbReference type="GO" id="GO:0005524">
    <property type="term" value="F:ATP binding"/>
    <property type="evidence" value="ECO:0007669"/>
    <property type="project" value="UniProtKB-KW"/>
</dbReference>
<feature type="domain" description="ABC transmembrane type-1" evidence="12">
    <location>
        <begin position="269"/>
        <end position="542"/>
    </location>
</feature>
<keyword evidence="3" id="KW-1003">Cell membrane</keyword>
<proteinExistence type="predicted"/>
<feature type="transmembrane region" description="Helical" evidence="10">
    <location>
        <begin position="389"/>
        <end position="416"/>
    </location>
</feature>
<dbReference type="InterPro" id="IPR027417">
    <property type="entry name" value="P-loop_NTPase"/>
</dbReference>
<evidence type="ECO:0000256" key="10">
    <source>
        <dbReference type="SAM" id="Phobius"/>
    </source>
</evidence>
<keyword evidence="14" id="KW-1185">Reference proteome</keyword>
<dbReference type="InterPro" id="IPR003593">
    <property type="entry name" value="AAA+_ATPase"/>
</dbReference>
<dbReference type="Pfam" id="PF00005">
    <property type="entry name" value="ABC_tran"/>
    <property type="match status" value="2"/>
</dbReference>
<feature type="transmembrane region" description="Helical" evidence="10">
    <location>
        <begin position="883"/>
        <end position="906"/>
    </location>
</feature>
<evidence type="ECO:0000256" key="7">
    <source>
        <dbReference type="ARBA" id="ARBA00022989"/>
    </source>
</evidence>
<feature type="transmembrane region" description="Helical" evidence="10">
    <location>
        <begin position="293"/>
        <end position="316"/>
    </location>
</feature>
<evidence type="ECO:0000313" key="14">
    <source>
        <dbReference type="Proteomes" id="UP000243081"/>
    </source>
</evidence>
<dbReference type="GO" id="GO:0016887">
    <property type="term" value="F:ATP hydrolysis activity"/>
    <property type="evidence" value="ECO:0007669"/>
    <property type="project" value="InterPro"/>
</dbReference>
<feature type="transmembrane region" description="Helical" evidence="10">
    <location>
        <begin position="1102"/>
        <end position="1135"/>
    </location>
</feature>
<sequence length="1440" mass="159621">MPPQLDNEFGPVLPGQFDFTLLFELVMLGMVPAGIVVLLTPFYLKSMARAPDQVRPGLLLWAKLTAGTSLVAVQLASIILWQTAGLYRSNVSLAASIMSFIASFCIVGILYITHTFSLHQSSFLSVFLSVTMLFDITMARSYFSRSSLDALGALQATTATLKFAITMIEEVPKRHLFRSNLFRLGPGESVGFWNRTLLLWINPILRVGFNKDFSVDELPHIGDRYDSKWLFDQFVPRWNKVDKTIKLPLARACFGSLRWQFLMPILPRLCFIGCSFSRPFYMERVINAVNSSTYSVAATNGLIGASVLIFGGLMVSRSIFERLELQAITCVRGILVVAIYDKVQRLNLDELEKSAAVTLMTTDIAGVQDGLGYLHSTWSSLVELGLGVYALYTFVGYACFLIFIPTSIAAIGTYLVTKKMANARTIWNAKVETRVAATSNILAQLKSIKAMGLTGAISNYLEEKRLDEIDTSMIERNSRIMNYGIYGFGAAMTPVAVLAGARFWTRASNPMTVSETFAAYAAIFIAALPLNNLLGRLPFYASGYACLIRIQRFLTLPELRDQRECPETEEIGAEKSEKRTTPNTQPRSFAVSMENVSVTSDFSGPILKDVTLRIPKGSLAMMHGLVGSGKSAFLKTLLGELKINTGILEIATKHVAYASQTPWIRNATVKDNIIGPYPFVGELYNDVIFACALEKDIADLPDGDQTMTGSNGCNLSGGQKQRLGLARSLFARTSIILLDNTLSALDADTAKLVFKRVCGRNGLLRRWNSTAIMTTNQRGCFPLQFKIAIHVLTVVLEELLEEADLVFEISHQGRIRPKKPSGRTDMARGAVANAREETPLPETSASSITRESGLPSVDMSKQVTESNDLDRDRRHGDLKLYSYFFRTTHVLFFILWLTVTAIAAAMERMPQIFMRIWLSTDAANDWYFAGFAALSFAEIIVTCAGGAQFLKQIVPKSSVELHSRLLRTVMGSTITYISHTDAGSLLNRFSQDISLISQRMPLMLMSTVSMFFNVLVDMGIIASGAKFTPPIVVFLAMILYGIQYFYLRTSRQLRFLELETTSPLVTHFTETSSGIAHIRGLHWQRSFDEELIAHLNRSQRPFYYLLCIQQWLTLSLDFMTLVSAVTLISIALVFPESSSDSAIGLALLNLISFSTTASFFLQMWVHLETSLGGLARIQSFCKNTPEEKDREDMPALPDNWPSSGKIDFTCVTAKYIGPQGEARNALANTTVSIQHGQRVSISGRTGSGKTSMMLALLNLMEFSGSINIDGLSIKMIPRHILRSSITTMAQDGVELKGTIRLNVFPFDLTPPADDEIIATLARVSLWDHINRQGGLEVDISKSHFSHGQKQLLFLARAILHQQVKKTKIVLVDEATSSLDSTTDERARELMAEAFVGCTVLTIAHQKDYSAEMDLAIELDSGNVVRVLRRSLRTGAWVDSY</sequence>
<dbReference type="InterPro" id="IPR056227">
    <property type="entry name" value="TMD0_ABC"/>
</dbReference>
<keyword evidence="2" id="KW-0813">Transport</keyword>
<dbReference type="InterPro" id="IPR003439">
    <property type="entry name" value="ABC_transporter-like_ATP-bd"/>
</dbReference>
<feature type="transmembrane region" description="Helical" evidence="10">
    <location>
        <begin position="1027"/>
        <end position="1047"/>
    </location>
</feature>
<name>A0A179INZ3_CORDF</name>
<comment type="caution">
    <text evidence="13">The sequence shown here is derived from an EMBL/GenBank/DDBJ whole genome shotgun (WGS) entry which is preliminary data.</text>
</comment>
<dbReference type="Pfam" id="PF00664">
    <property type="entry name" value="ABC_membrane"/>
    <property type="match status" value="2"/>
</dbReference>
<feature type="domain" description="ABC transporter" evidence="11">
    <location>
        <begin position="591"/>
        <end position="821"/>
    </location>
</feature>
<accession>A0A179INZ3</accession>
<feature type="transmembrane region" description="Helical" evidence="10">
    <location>
        <begin position="1002"/>
        <end position="1021"/>
    </location>
</feature>
<feature type="transmembrane region" description="Helical" evidence="10">
    <location>
        <begin position="20"/>
        <end position="44"/>
    </location>
</feature>
<evidence type="ECO:0000256" key="6">
    <source>
        <dbReference type="ARBA" id="ARBA00022840"/>
    </source>
</evidence>
<dbReference type="InterPro" id="IPR044726">
    <property type="entry name" value="ABCC_6TM_D2"/>
</dbReference>
<dbReference type="Pfam" id="PF24357">
    <property type="entry name" value="TMD0_ABC"/>
    <property type="match status" value="1"/>
</dbReference>
<dbReference type="InterPro" id="IPR036640">
    <property type="entry name" value="ABC1_TM_sf"/>
</dbReference>
<keyword evidence="4 10" id="KW-0812">Transmembrane</keyword>
<feature type="region of interest" description="Disordered" evidence="9">
    <location>
        <begin position="565"/>
        <end position="585"/>
    </location>
</feature>
<dbReference type="InterPro" id="IPR011527">
    <property type="entry name" value="ABC1_TM_dom"/>
</dbReference>
<dbReference type="Gene3D" id="3.40.50.300">
    <property type="entry name" value="P-loop containing nucleotide triphosphate hydrolases"/>
    <property type="match status" value="2"/>
</dbReference>
<evidence type="ECO:0000256" key="9">
    <source>
        <dbReference type="SAM" id="MobiDB-lite"/>
    </source>
</evidence>
<feature type="domain" description="ABC transmembrane type-1" evidence="12">
    <location>
        <begin position="926"/>
        <end position="1176"/>
    </location>
</feature>
<evidence type="ECO:0000256" key="1">
    <source>
        <dbReference type="ARBA" id="ARBA00004651"/>
    </source>
</evidence>
<keyword evidence="5" id="KW-0547">Nucleotide-binding</keyword>
<evidence type="ECO:0000256" key="8">
    <source>
        <dbReference type="ARBA" id="ARBA00023136"/>
    </source>
</evidence>
<protein>
    <recommendedName>
        <fullName evidence="15">ABC transporter domain-containing protein</fullName>
    </recommendedName>
</protein>
<dbReference type="PROSITE" id="PS50893">
    <property type="entry name" value="ABC_TRANSPORTER_2"/>
    <property type="match status" value="2"/>
</dbReference>
<feature type="compositionally biased region" description="Basic and acidic residues" evidence="9">
    <location>
        <begin position="565"/>
        <end position="580"/>
    </location>
</feature>
<feature type="transmembrane region" description="Helical" evidence="10">
    <location>
        <begin position="124"/>
        <end position="144"/>
    </location>
</feature>
<evidence type="ECO:0000259" key="11">
    <source>
        <dbReference type="PROSITE" id="PS50893"/>
    </source>
</evidence>
<feature type="transmembrane region" description="Helical" evidence="10">
    <location>
        <begin position="517"/>
        <end position="534"/>
    </location>
</feature>
<dbReference type="InterPro" id="IPR017871">
    <property type="entry name" value="ABC_transporter-like_CS"/>
</dbReference>
<keyword evidence="8 10" id="KW-0472">Membrane</keyword>
<gene>
    <name evidence="13" type="ORF">LLEC1_04188</name>
</gene>
<feature type="transmembrane region" description="Helical" evidence="10">
    <location>
        <begin position="926"/>
        <end position="950"/>
    </location>
</feature>
<dbReference type="GO" id="GO:0140359">
    <property type="term" value="F:ABC-type transporter activity"/>
    <property type="evidence" value="ECO:0007669"/>
    <property type="project" value="InterPro"/>
</dbReference>
<feature type="region of interest" description="Disordered" evidence="9">
    <location>
        <begin position="817"/>
        <end position="868"/>
    </location>
</feature>
<evidence type="ECO:0008006" key="15">
    <source>
        <dbReference type="Google" id="ProtNLM"/>
    </source>
</evidence>
<organism evidence="13 14">
    <name type="scientific">Cordyceps confragosa</name>
    <name type="common">Lecanicillium lecanii</name>
    <dbReference type="NCBI Taxonomy" id="2714763"/>
    <lineage>
        <taxon>Eukaryota</taxon>
        <taxon>Fungi</taxon>
        <taxon>Dikarya</taxon>
        <taxon>Ascomycota</taxon>
        <taxon>Pezizomycotina</taxon>
        <taxon>Sordariomycetes</taxon>
        <taxon>Hypocreomycetidae</taxon>
        <taxon>Hypocreales</taxon>
        <taxon>Cordycipitaceae</taxon>
        <taxon>Akanthomyces</taxon>
    </lineage>
</organism>
<feature type="transmembrane region" description="Helical" evidence="10">
    <location>
        <begin position="93"/>
        <end position="112"/>
    </location>
</feature>
<dbReference type="PROSITE" id="PS50929">
    <property type="entry name" value="ABC_TM1F"/>
    <property type="match status" value="2"/>
</dbReference>
<evidence type="ECO:0000256" key="4">
    <source>
        <dbReference type="ARBA" id="ARBA00022692"/>
    </source>
</evidence>
<comment type="subcellular location">
    <subcellularLocation>
        <location evidence="1">Cell membrane</location>
        <topology evidence="1">Multi-pass membrane protein</topology>
    </subcellularLocation>
</comment>
<dbReference type="InterPro" id="IPR050173">
    <property type="entry name" value="ABC_transporter_C-like"/>
</dbReference>
<feature type="transmembrane region" description="Helical" evidence="10">
    <location>
        <begin position="483"/>
        <end position="505"/>
    </location>
</feature>
<evidence type="ECO:0000259" key="12">
    <source>
        <dbReference type="PROSITE" id="PS50929"/>
    </source>
</evidence>
<reference evidence="13 14" key="1">
    <citation type="submission" date="2016-03" db="EMBL/GenBank/DDBJ databases">
        <title>Fine-scale spatial genetic structure of a fungal parasite of coffee scale insects.</title>
        <authorList>
            <person name="Jackson D."/>
            <person name="Zemenick K.A."/>
            <person name="Malloure B."/>
            <person name="Quandt C.A."/>
            <person name="James T.Y."/>
        </authorList>
    </citation>
    <scope>NUCLEOTIDE SEQUENCE [LARGE SCALE GENOMIC DNA]</scope>
    <source>
        <strain evidence="13 14">UM487</strain>
    </source>
</reference>
<dbReference type="CDD" id="cd18580">
    <property type="entry name" value="ABC_6TM_ABCC_D2"/>
    <property type="match status" value="1"/>
</dbReference>
<keyword evidence="6" id="KW-0067">ATP-binding</keyword>
<feature type="domain" description="ABC transporter" evidence="11">
    <location>
        <begin position="1206"/>
        <end position="1439"/>
    </location>
</feature>
<dbReference type="SUPFAM" id="SSF52540">
    <property type="entry name" value="P-loop containing nucleoside triphosphate hydrolases"/>
    <property type="match status" value="2"/>
</dbReference>
<feature type="transmembrane region" description="Helical" evidence="10">
    <location>
        <begin position="1141"/>
        <end position="1161"/>
    </location>
</feature>
<evidence type="ECO:0000256" key="5">
    <source>
        <dbReference type="ARBA" id="ARBA00022741"/>
    </source>
</evidence>
<keyword evidence="7 10" id="KW-1133">Transmembrane helix</keyword>
<evidence type="ECO:0000313" key="13">
    <source>
        <dbReference type="EMBL" id="OAR03489.1"/>
    </source>
</evidence>
<evidence type="ECO:0000256" key="2">
    <source>
        <dbReference type="ARBA" id="ARBA00022448"/>
    </source>
</evidence>
<dbReference type="Proteomes" id="UP000243081">
    <property type="component" value="Unassembled WGS sequence"/>
</dbReference>
<dbReference type="SUPFAM" id="SSF90123">
    <property type="entry name" value="ABC transporter transmembrane region"/>
    <property type="match status" value="2"/>
</dbReference>
<evidence type="ECO:0000256" key="3">
    <source>
        <dbReference type="ARBA" id="ARBA00022475"/>
    </source>
</evidence>
<dbReference type="PROSITE" id="PS00211">
    <property type="entry name" value="ABC_TRANSPORTER_1"/>
    <property type="match status" value="2"/>
</dbReference>
<feature type="transmembrane region" description="Helical" evidence="10">
    <location>
        <begin position="56"/>
        <end position="81"/>
    </location>
</feature>
<dbReference type="PANTHER" id="PTHR24223:SF399">
    <property type="entry name" value="ABC TRANSPORTER ATNG"/>
    <property type="match status" value="1"/>
</dbReference>
<dbReference type="SMART" id="SM00382">
    <property type="entry name" value="AAA"/>
    <property type="match status" value="2"/>
</dbReference>
<dbReference type="OrthoDB" id="6500128at2759"/>
<feature type="compositionally biased region" description="Polar residues" evidence="9">
    <location>
        <begin position="841"/>
        <end position="850"/>
    </location>
</feature>
<dbReference type="PANTHER" id="PTHR24223">
    <property type="entry name" value="ATP-BINDING CASSETTE SUB-FAMILY C"/>
    <property type="match status" value="1"/>
</dbReference>